<feature type="compositionally biased region" description="Basic and acidic residues" evidence="20">
    <location>
        <begin position="133"/>
        <end position="149"/>
    </location>
</feature>
<feature type="transmembrane region" description="Helical" evidence="21">
    <location>
        <begin position="29"/>
        <end position="48"/>
    </location>
</feature>
<gene>
    <name evidence="23" type="ORF">niasHS_015569</name>
</gene>
<feature type="compositionally biased region" description="Basic and acidic residues" evidence="20">
    <location>
        <begin position="178"/>
        <end position="194"/>
    </location>
</feature>
<organism evidence="23 24">
    <name type="scientific">Heterodera schachtii</name>
    <name type="common">Sugarbeet cyst nematode worm</name>
    <name type="synonym">Tylenchus schachtii</name>
    <dbReference type="NCBI Taxonomy" id="97005"/>
    <lineage>
        <taxon>Eukaryota</taxon>
        <taxon>Metazoa</taxon>
        <taxon>Ecdysozoa</taxon>
        <taxon>Nematoda</taxon>
        <taxon>Chromadorea</taxon>
        <taxon>Rhabditida</taxon>
        <taxon>Tylenchina</taxon>
        <taxon>Tylenchomorpha</taxon>
        <taxon>Tylenchoidea</taxon>
        <taxon>Heteroderidae</taxon>
        <taxon>Heteroderinae</taxon>
        <taxon>Heterodera</taxon>
    </lineage>
</organism>
<comment type="similarity">
    <text evidence="4">Belongs to the Nth/MutY family.</text>
</comment>
<dbReference type="FunFam" id="3.30.160.60:FF:000295">
    <property type="entry name" value="zinc finger protein 19"/>
    <property type="match status" value="2"/>
</dbReference>
<keyword evidence="9" id="KW-0378">Hydrolase</keyword>
<feature type="compositionally biased region" description="Acidic residues" evidence="20">
    <location>
        <begin position="195"/>
        <end position="222"/>
    </location>
</feature>
<evidence type="ECO:0000256" key="14">
    <source>
        <dbReference type="ARBA" id="ARBA00023125"/>
    </source>
</evidence>
<keyword evidence="17" id="KW-0539">Nucleus</keyword>
<comment type="caution">
    <text evidence="23">The sequence shown here is derived from an EMBL/GenBank/DDBJ whole genome shotgun (WGS) entry which is preliminary data.</text>
</comment>
<dbReference type="Proteomes" id="UP001620645">
    <property type="component" value="Unassembled WGS sequence"/>
</dbReference>
<feature type="region of interest" description="Disordered" evidence="20">
    <location>
        <begin position="81"/>
        <end position="325"/>
    </location>
</feature>
<evidence type="ECO:0000256" key="20">
    <source>
        <dbReference type="SAM" id="MobiDB-lite"/>
    </source>
</evidence>
<evidence type="ECO:0000313" key="24">
    <source>
        <dbReference type="Proteomes" id="UP001620645"/>
    </source>
</evidence>
<feature type="domain" description="C2H2-type" evidence="22">
    <location>
        <begin position="372"/>
        <end position="399"/>
    </location>
</feature>
<dbReference type="SMART" id="SM00355">
    <property type="entry name" value="ZnF_C2H2"/>
    <property type="match status" value="4"/>
</dbReference>
<dbReference type="InterPro" id="IPR011257">
    <property type="entry name" value="DNA_glycosylase"/>
</dbReference>
<feature type="compositionally biased region" description="Acidic residues" evidence="20">
    <location>
        <begin position="293"/>
        <end position="309"/>
    </location>
</feature>
<dbReference type="GO" id="GO:0005634">
    <property type="term" value="C:nucleus"/>
    <property type="evidence" value="ECO:0007669"/>
    <property type="project" value="UniProtKB-SubCell"/>
</dbReference>
<dbReference type="InterPro" id="IPR003651">
    <property type="entry name" value="Endonuclease3_FeS-loop_motif"/>
</dbReference>
<evidence type="ECO:0000256" key="5">
    <source>
        <dbReference type="ARBA" id="ARBA00022723"/>
    </source>
</evidence>
<keyword evidence="6" id="KW-0677">Repeat</keyword>
<accession>A0ABD2I082</accession>
<dbReference type="InterPro" id="IPR023170">
    <property type="entry name" value="HhH_base_excis_C"/>
</dbReference>
<evidence type="ECO:0000256" key="3">
    <source>
        <dbReference type="ARBA" id="ARBA00004123"/>
    </source>
</evidence>
<dbReference type="Pfam" id="PF00096">
    <property type="entry name" value="zf-C2H2"/>
    <property type="match status" value="4"/>
</dbReference>
<keyword evidence="5" id="KW-0479">Metal-binding</keyword>
<evidence type="ECO:0000256" key="2">
    <source>
        <dbReference type="ARBA" id="ARBA00003767"/>
    </source>
</evidence>
<feature type="compositionally biased region" description="Basic and acidic residues" evidence="20">
    <location>
        <begin position="95"/>
        <end position="123"/>
    </location>
</feature>
<keyword evidence="14" id="KW-0238">DNA-binding</keyword>
<dbReference type="SMART" id="SM00525">
    <property type="entry name" value="FES"/>
    <property type="match status" value="1"/>
</dbReference>
<evidence type="ECO:0000256" key="10">
    <source>
        <dbReference type="ARBA" id="ARBA00022833"/>
    </source>
</evidence>
<name>A0ABD2I082_HETSC</name>
<evidence type="ECO:0000256" key="11">
    <source>
        <dbReference type="ARBA" id="ARBA00023004"/>
    </source>
</evidence>
<feature type="compositionally biased region" description="Basic and acidic residues" evidence="20">
    <location>
        <begin position="223"/>
        <end position="249"/>
    </location>
</feature>
<keyword evidence="18" id="KW-0326">Glycosidase</keyword>
<evidence type="ECO:0000256" key="19">
    <source>
        <dbReference type="PROSITE-ProRule" id="PRU00042"/>
    </source>
</evidence>
<feature type="domain" description="C2H2-type" evidence="22">
    <location>
        <begin position="344"/>
        <end position="371"/>
    </location>
</feature>
<dbReference type="GO" id="GO:0006281">
    <property type="term" value="P:DNA repair"/>
    <property type="evidence" value="ECO:0007669"/>
    <property type="project" value="UniProtKB-KW"/>
</dbReference>
<evidence type="ECO:0000256" key="7">
    <source>
        <dbReference type="ARBA" id="ARBA00022763"/>
    </source>
</evidence>
<feature type="domain" description="C2H2-type" evidence="22">
    <location>
        <begin position="400"/>
        <end position="427"/>
    </location>
</feature>
<evidence type="ECO:0000256" key="8">
    <source>
        <dbReference type="ARBA" id="ARBA00022771"/>
    </source>
</evidence>
<evidence type="ECO:0000256" key="16">
    <source>
        <dbReference type="ARBA" id="ARBA00023204"/>
    </source>
</evidence>
<evidence type="ECO:0000313" key="23">
    <source>
        <dbReference type="EMBL" id="KAL3071195.1"/>
    </source>
</evidence>
<evidence type="ECO:0000256" key="15">
    <source>
        <dbReference type="ARBA" id="ARBA00023163"/>
    </source>
</evidence>
<keyword evidence="12" id="KW-0411">Iron-sulfur</keyword>
<keyword evidence="11" id="KW-0408">Iron</keyword>
<keyword evidence="21" id="KW-0812">Transmembrane</keyword>
<dbReference type="PROSITE" id="PS00028">
    <property type="entry name" value="ZINC_FINGER_C2H2_1"/>
    <property type="match status" value="3"/>
</dbReference>
<keyword evidence="24" id="KW-1185">Reference proteome</keyword>
<dbReference type="Gene3D" id="3.30.160.60">
    <property type="entry name" value="Classic Zinc Finger"/>
    <property type="match status" value="4"/>
</dbReference>
<proteinExistence type="inferred from homology"/>
<dbReference type="InterPro" id="IPR004035">
    <property type="entry name" value="Endouclease-III_FeS-bd_BS"/>
</dbReference>
<keyword evidence="10" id="KW-0862">Zinc</keyword>
<dbReference type="EMBL" id="JBICCN010000398">
    <property type="protein sequence ID" value="KAL3071195.1"/>
    <property type="molecule type" value="Genomic_DNA"/>
</dbReference>
<comment type="subcellular location">
    <subcellularLocation>
        <location evidence="3">Nucleus</location>
    </subcellularLocation>
</comment>
<feature type="compositionally biased region" description="Acidic residues" evidence="20">
    <location>
        <begin position="250"/>
        <end position="264"/>
    </location>
</feature>
<feature type="transmembrane region" description="Helical" evidence="21">
    <location>
        <begin position="55"/>
        <end position="74"/>
    </location>
</feature>
<dbReference type="GO" id="GO:0016798">
    <property type="term" value="F:hydrolase activity, acting on glycosyl bonds"/>
    <property type="evidence" value="ECO:0007669"/>
    <property type="project" value="UniProtKB-KW"/>
</dbReference>
<evidence type="ECO:0000256" key="18">
    <source>
        <dbReference type="ARBA" id="ARBA00023295"/>
    </source>
</evidence>
<protein>
    <recommendedName>
        <fullName evidence="22">C2H2-type domain-containing protein</fullName>
    </recommendedName>
</protein>
<feature type="transmembrane region" description="Helical" evidence="21">
    <location>
        <begin position="547"/>
        <end position="569"/>
    </location>
</feature>
<evidence type="ECO:0000256" key="17">
    <source>
        <dbReference type="ARBA" id="ARBA00023242"/>
    </source>
</evidence>
<dbReference type="FunFam" id="3.30.160.60:FF:000625">
    <property type="entry name" value="Zinc finger protein 536"/>
    <property type="match status" value="1"/>
</dbReference>
<dbReference type="SUPFAM" id="SSF57667">
    <property type="entry name" value="beta-beta-alpha zinc fingers"/>
    <property type="match status" value="2"/>
</dbReference>
<feature type="compositionally biased region" description="Acidic residues" evidence="20">
    <location>
        <begin position="150"/>
        <end position="177"/>
    </location>
</feature>
<reference evidence="23 24" key="1">
    <citation type="submission" date="2024-10" db="EMBL/GenBank/DDBJ databases">
        <authorList>
            <person name="Kim D."/>
        </authorList>
    </citation>
    <scope>NUCLEOTIDE SEQUENCE [LARGE SCALE GENOMIC DNA]</scope>
    <source>
        <strain evidence="23">Taebaek</strain>
    </source>
</reference>
<sequence>MWPASIGGGDLVEKSAIPWWKKLAFWRNGLIILLILFIGLLFVSFVYAATHEKMAFFMCGIAVCLLLLLIKGNANKILTGKFGRRNGQSDEEEEEKKRTEEEQEENGKGGRGKEEKILEAKREEEEEFDNEEEKQTAEEEEKEGDRAEAFLEELEGLTDEEEEEEEGEEEEKFDNEEEKQTTEEEEKEGDRAEAFLEELEGLTDEEEEEEEGEEEEKFDNEEEKQTTEEEEKEGDRAEAFLEELKGLTDEEKEEEEREEEFDNEEEKRTTEEEEKEGDRAEAFLEELKGLTDEEKEEEEREEEEEFDNEEEKRTTEEEEEALGGKKGTILRPLAQPKMANKKQFFCAHCPKSFDWPSHLKVHMRIHTGEKPFECSDCGKTFARSQTLQDHRLTHTGEKPHECDFCGQRFVLNSHLKVHLRIHTSEKPYRCTECGRRFSQISNLNVHLNKKTKSPLSKTNSTFFYRTNADKCRRTFKCNYVNYQHVVTELMKNMAKLEQQQGMDRLANAKEMQNPWVLYPPTKFHSEIPRTPGDLPLSAQRSTKNGPFFVAGIFLIIVVGLLQLMIKGIADKILMRLRIRTLWSTQRNRRMDDIISAARDSRRSEWASINKLLVGFGQTICLPVRPKCDECANRPLCPWSSPANGAAPNPKSKKKR</sequence>
<dbReference type="GO" id="GO:0140097">
    <property type="term" value="F:catalytic activity, acting on DNA"/>
    <property type="evidence" value="ECO:0007669"/>
    <property type="project" value="UniProtKB-ARBA"/>
</dbReference>
<keyword evidence="21" id="KW-0472">Membrane</keyword>
<evidence type="ECO:0000256" key="21">
    <source>
        <dbReference type="SAM" id="Phobius"/>
    </source>
</evidence>
<comment type="function">
    <text evidence="2">May be involved in transcriptional regulation.</text>
</comment>
<evidence type="ECO:0000256" key="6">
    <source>
        <dbReference type="ARBA" id="ARBA00022737"/>
    </source>
</evidence>
<keyword evidence="16" id="KW-0234">DNA repair</keyword>
<dbReference type="FunFam" id="3.30.160.60:FF:000097">
    <property type="entry name" value="Zinc finger protein"/>
    <property type="match status" value="1"/>
</dbReference>
<dbReference type="GO" id="GO:0003677">
    <property type="term" value="F:DNA binding"/>
    <property type="evidence" value="ECO:0007669"/>
    <property type="project" value="UniProtKB-KW"/>
</dbReference>
<evidence type="ECO:0000256" key="9">
    <source>
        <dbReference type="ARBA" id="ARBA00022801"/>
    </source>
</evidence>
<keyword evidence="7" id="KW-0227">DNA damage</keyword>
<dbReference type="PROSITE" id="PS50157">
    <property type="entry name" value="ZINC_FINGER_C2H2_2"/>
    <property type="match status" value="4"/>
</dbReference>
<dbReference type="AlphaFoldDB" id="A0ABD2I082"/>
<dbReference type="PROSITE" id="PS00764">
    <property type="entry name" value="ENDONUCLEASE_III_1"/>
    <property type="match status" value="1"/>
</dbReference>
<evidence type="ECO:0000259" key="22">
    <source>
        <dbReference type="PROSITE" id="PS50157"/>
    </source>
</evidence>
<keyword evidence="13" id="KW-0805">Transcription regulation</keyword>
<dbReference type="PANTHER" id="PTHR24394">
    <property type="entry name" value="ZINC FINGER PROTEIN"/>
    <property type="match status" value="1"/>
</dbReference>
<dbReference type="InterPro" id="IPR013087">
    <property type="entry name" value="Znf_C2H2_type"/>
</dbReference>
<evidence type="ECO:0000256" key="4">
    <source>
        <dbReference type="ARBA" id="ARBA00008343"/>
    </source>
</evidence>
<evidence type="ECO:0000256" key="1">
    <source>
        <dbReference type="ARBA" id="ARBA00001966"/>
    </source>
</evidence>
<comment type="cofactor">
    <cofactor evidence="1">
        <name>[4Fe-4S] cluster</name>
        <dbReference type="ChEBI" id="CHEBI:49883"/>
    </cofactor>
</comment>
<keyword evidence="15" id="KW-0804">Transcription</keyword>
<dbReference type="GO" id="GO:0051536">
    <property type="term" value="F:iron-sulfur cluster binding"/>
    <property type="evidence" value="ECO:0007669"/>
    <property type="project" value="UniProtKB-KW"/>
</dbReference>
<evidence type="ECO:0000256" key="12">
    <source>
        <dbReference type="ARBA" id="ARBA00023014"/>
    </source>
</evidence>
<dbReference type="SUPFAM" id="SSF48150">
    <property type="entry name" value="DNA-glycosylase"/>
    <property type="match status" value="1"/>
</dbReference>
<keyword evidence="21" id="KW-1133">Transmembrane helix</keyword>
<keyword evidence="8 19" id="KW-0863">Zinc-finger</keyword>
<dbReference type="PANTHER" id="PTHR24394:SF23">
    <property type="entry name" value="ZINC FINGER PROTEIN 281-LIKE ISOFORM X1"/>
    <property type="match status" value="1"/>
</dbReference>
<evidence type="ECO:0000256" key="13">
    <source>
        <dbReference type="ARBA" id="ARBA00023015"/>
    </source>
</evidence>
<feature type="domain" description="C2H2-type" evidence="22">
    <location>
        <begin position="428"/>
        <end position="446"/>
    </location>
</feature>
<dbReference type="GO" id="GO:0008270">
    <property type="term" value="F:zinc ion binding"/>
    <property type="evidence" value="ECO:0007669"/>
    <property type="project" value="UniProtKB-KW"/>
</dbReference>
<dbReference type="Gene3D" id="1.10.1670.10">
    <property type="entry name" value="Helix-hairpin-Helix base-excision DNA repair enzymes (C-terminal)"/>
    <property type="match status" value="1"/>
</dbReference>
<feature type="compositionally biased region" description="Basic and acidic residues" evidence="20">
    <location>
        <begin position="265"/>
        <end position="292"/>
    </location>
</feature>
<dbReference type="InterPro" id="IPR036236">
    <property type="entry name" value="Znf_C2H2_sf"/>
</dbReference>